<dbReference type="InterPro" id="IPR020904">
    <property type="entry name" value="Sc_DH/Rdtase_CS"/>
</dbReference>
<evidence type="ECO:0000256" key="1">
    <source>
        <dbReference type="ARBA" id="ARBA00006484"/>
    </source>
</evidence>
<dbReference type="PRINTS" id="PR00081">
    <property type="entry name" value="GDHRDH"/>
</dbReference>
<dbReference type="SMART" id="SM00822">
    <property type="entry name" value="PKS_KR"/>
    <property type="match status" value="1"/>
</dbReference>
<dbReference type="Gene3D" id="3.40.50.720">
    <property type="entry name" value="NAD(P)-binding Rossmann-like Domain"/>
    <property type="match status" value="1"/>
</dbReference>
<dbReference type="Proteomes" id="UP000813385">
    <property type="component" value="Unassembled WGS sequence"/>
</dbReference>
<feature type="domain" description="Ketoreductase" evidence="6">
    <location>
        <begin position="8"/>
        <end position="199"/>
    </location>
</feature>
<evidence type="ECO:0000256" key="4">
    <source>
        <dbReference type="RuleBase" id="RU000363"/>
    </source>
</evidence>
<dbReference type="InterPro" id="IPR036291">
    <property type="entry name" value="NAD(P)-bd_dom_sf"/>
</dbReference>
<dbReference type="OrthoDB" id="47007at2759"/>
<reference evidence="7" key="1">
    <citation type="journal article" date="2021" name="Nat. Commun.">
        <title>Genetic determinants of endophytism in the Arabidopsis root mycobiome.</title>
        <authorList>
            <person name="Mesny F."/>
            <person name="Miyauchi S."/>
            <person name="Thiergart T."/>
            <person name="Pickel B."/>
            <person name="Atanasova L."/>
            <person name="Karlsson M."/>
            <person name="Huettel B."/>
            <person name="Barry K.W."/>
            <person name="Haridas S."/>
            <person name="Chen C."/>
            <person name="Bauer D."/>
            <person name="Andreopoulos W."/>
            <person name="Pangilinan J."/>
            <person name="LaButti K."/>
            <person name="Riley R."/>
            <person name="Lipzen A."/>
            <person name="Clum A."/>
            <person name="Drula E."/>
            <person name="Henrissat B."/>
            <person name="Kohler A."/>
            <person name="Grigoriev I.V."/>
            <person name="Martin F.M."/>
            <person name="Hacquard S."/>
        </authorList>
    </citation>
    <scope>NUCLEOTIDE SEQUENCE</scope>
    <source>
        <strain evidence="7">MPI-CAGE-AT-0016</strain>
    </source>
</reference>
<keyword evidence="3" id="KW-0560">Oxidoreductase</keyword>
<dbReference type="InterPro" id="IPR057326">
    <property type="entry name" value="KR_dom"/>
</dbReference>
<organism evidence="7 8">
    <name type="scientific">Plectosphaerella cucumerina</name>
    <dbReference type="NCBI Taxonomy" id="40658"/>
    <lineage>
        <taxon>Eukaryota</taxon>
        <taxon>Fungi</taxon>
        <taxon>Dikarya</taxon>
        <taxon>Ascomycota</taxon>
        <taxon>Pezizomycotina</taxon>
        <taxon>Sordariomycetes</taxon>
        <taxon>Hypocreomycetidae</taxon>
        <taxon>Glomerellales</taxon>
        <taxon>Plectosphaerellaceae</taxon>
        <taxon>Plectosphaerella</taxon>
    </lineage>
</organism>
<name>A0A8K0TEF9_9PEZI</name>
<dbReference type="Pfam" id="PF00106">
    <property type="entry name" value="adh_short"/>
    <property type="match status" value="1"/>
</dbReference>
<dbReference type="AlphaFoldDB" id="A0A8K0TEF9"/>
<accession>A0A8K0TEF9</accession>
<dbReference type="GO" id="GO:0048038">
    <property type="term" value="F:quinone binding"/>
    <property type="evidence" value="ECO:0007669"/>
    <property type="project" value="TreeGrafter"/>
</dbReference>
<keyword evidence="2" id="KW-0521">NADP</keyword>
<dbReference type="PANTHER" id="PTHR42760:SF111">
    <property type="entry name" value="3-OXOACYL-(ACYL-CARRIER-PROTEIN) REDUCTASE (AFU_ORTHOLOGUE AFUA_1G10100)"/>
    <property type="match status" value="1"/>
</dbReference>
<evidence type="ECO:0000256" key="5">
    <source>
        <dbReference type="SAM" id="MobiDB-lite"/>
    </source>
</evidence>
<dbReference type="FunFam" id="3.40.50.720:FF:000374">
    <property type="entry name" value="3-oxoacyl-(Acyl-carrier-protein) reductase"/>
    <property type="match status" value="1"/>
</dbReference>
<dbReference type="GO" id="GO:0016616">
    <property type="term" value="F:oxidoreductase activity, acting on the CH-OH group of donors, NAD or NADP as acceptor"/>
    <property type="evidence" value="ECO:0007669"/>
    <property type="project" value="UniProtKB-ARBA"/>
</dbReference>
<evidence type="ECO:0000256" key="3">
    <source>
        <dbReference type="ARBA" id="ARBA00023002"/>
    </source>
</evidence>
<dbReference type="InterPro" id="IPR002347">
    <property type="entry name" value="SDR_fam"/>
</dbReference>
<dbReference type="PROSITE" id="PS00061">
    <property type="entry name" value="ADH_SHORT"/>
    <property type="match status" value="1"/>
</dbReference>
<dbReference type="GO" id="GO:0006633">
    <property type="term" value="P:fatty acid biosynthetic process"/>
    <property type="evidence" value="ECO:0007669"/>
    <property type="project" value="TreeGrafter"/>
</dbReference>
<comment type="similarity">
    <text evidence="1 4">Belongs to the short-chain dehydrogenases/reductases (SDR) family.</text>
</comment>
<proteinExistence type="inferred from homology"/>
<dbReference type="EMBL" id="JAGPXD010000004">
    <property type="protein sequence ID" value="KAH7358043.1"/>
    <property type="molecule type" value="Genomic_DNA"/>
</dbReference>
<evidence type="ECO:0000259" key="6">
    <source>
        <dbReference type="SMART" id="SM00822"/>
    </source>
</evidence>
<keyword evidence="8" id="KW-1185">Reference proteome</keyword>
<feature type="region of interest" description="Disordered" evidence="5">
    <location>
        <begin position="343"/>
        <end position="365"/>
    </location>
</feature>
<dbReference type="CDD" id="cd05233">
    <property type="entry name" value="SDR_c"/>
    <property type="match status" value="1"/>
</dbReference>
<evidence type="ECO:0000313" key="8">
    <source>
        <dbReference type="Proteomes" id="UP000813385"/>
    </source>
</evidence>
<evidence type="ECO:0000313" key="7">
    <source>
        <dbReference type="EMBL" id="KAH7358043.1"/>
    </source>
</evidence>
<dbReference type="PANTHER" id="PTHR42760">
    <property type="entry name" value="SHORT-CHAIN DEHYDROGENASES/REDUCTASES FAMILY MEMBER"/>
    <property type="match status" value="1"/>
</dbReference>
<evidence type="ECO:0000256" key="2">
    <source>
        <dbReference type="ARBA" id="ARBA00022857"/>
    </source>
</evidence>
<dbReference type="SUPFAM" id="SSF51735">
    <property type="entry name" value="NAD(P)-binding Rossmann-fold domains"/>
    <property type="match status" value="1"/>
</dbReference>
<sequence>MSRSLEGKLGIVTGASRGIGAAIAENLAAKGCNLILGYTSDSSRSATDELATSLREKHSITAIPIQADLGTTTGPAELIRQAQSLYTTSPFRIDILINNAGVAINNHLPDITPTDFDISYRVNVLGPLLLVQAAAPFLPQDRSGRIVSLSSVSSAIGFPGQAVYGGTKAAVEAMTRTWARELAERATVNAVNPGPVLTDMYARNPPAFKRFIRGFIEHAPLMRAREGVDADDLVKEAEEAGGRPAYVEEIAGVTYHHPNMPGSSVYLVLWRDSASAEFLVVAAYATLTDANSHARRMGNEILSDGLTSLGASEPDLRGIGAEPLRWDTADGLSCWVEEHIVKSPDDAAREDEARKEAKTGEDKAA</sequence>
<comment type="caution">
    <text evidence="7">The sequence shown here is derived from an EMBL/GenBank/DDBJ whole genome shotgun (WGS) entry which is preliminary data.</text>
</comment>
<dbReference type="PRINTS" id="PR00080">
    <property type="entry name" value="SDRFAMILY"/>
</dbReference>
<protein>
    <recommendedName>
        <fullName evidence="6">Ketoreductase domain-containing protein</fullName>
    </recommendedName>
</protein>
<gene>
    <name evidence="7" type="ORF">B0T11DRAFT_340408</name>
</gene>